<dbReference type="Pfam" id="PF20654">
    <property type="entry name" value="Sec3_C-term"/>
    <property type="match status" value="1"/>
</dbReference>
<dbReference type="PANTHER" id="PTHR16092:SF14">
    <property type="entry name" value="EXOCYST COMPLEX COMPONENT 1 ISOFORM X1"/>
    <property type="match status" value="1"/>
</dbReference>
<dbReference type="AlphaFoldDB" id="A0A915CXN2"/>
<dbReference type="WBParaSite" id="jg13397">
    <property type="protein sequence ID" value="jg13397"/>
    <property type="gene ID" value="jg13397"/>
</dbReference>
<keyword evidence="3" id="KW-0268">Exocytosis</keyword>
<organism evidence="6 7">
    <name type="scientific">Ditylenchus dipsaci</name>
    <dbReference type="NCBI Taxonomy" id="166011"/>
    <lineage>
        <taxon>Eukaryota</taxon>
        <taxon>Metazoa</taxon>
        <taxon>Ecdysozoa</taxon>
        <taxon>Nematoda</taxon>
        <taxon>Chromadorea</taxon>
        <taxon>Rhabditida</taxon>
        <taxon>Tylenchina</taxon>
        <taxon>Tylenchomorpha</taxon>
        <taxon>Sphaerularioidea</taxon>
        <taxon>Anguinidae</taxon>
        <taxon>Anguininae</taxon>
        <taxon>Ditylenchus</taxon>
    </lineage>
</organism>
<evidence type="ECO:0000256" key="3">
    <source>
        <dbReference type="ARBA" id="ARBA00022483"/>
    </source>
</evidence>
<feature type="domain" description="Exocyst complex component Sec3 PIP2-binding N-terminal" evidence="5">
    <location>
        <begin position="36"/>
        <end position="128"/>
    </location>
</feature>
<keyword evidence="2" id="KW-0813">Transport</keyword>
<dbReference type="CDD" id="cd14683">
    <property type="entry name" value="PH-EXOC1"/>
    <property type="match status" value="1"/>
</dbReference>
<reference evidence="7" key="1">
    <citation type="submission" date="2022-11" db="UniProtKB">
        <authorList>
            <consortium name="WormBaseParasite"/>
        </authorList>
    </citation>
    <scope>IDENTIFICATION</scope>
</reference>
<dbReference type="SMART" id="SM01313">
    <property type="entry name" value="Sec3-PIP2_bind"/>
    <property type="match status" value="1"/>
</dbReference>
<evidence type="ECO:0000256" key="1">
    <source>
        <dbReference type="ARBA" id="ARBA00006518"/>
    </source>
</evidence>
<sequence length="841" mass="96673">MTTAIRSTLQKAIFQPDDERLVAVAHTKQDSEKDKKKKKEVFVCLVVSIEQPVSVRIYFVKRSEKDDLLRKKEQFALRDVRVVDGINPRKPIPEFNMVINDKQYQLATSTYDEKEAFIRQLYKLANSYLPVQKPDFINLTLPVDNFASQGINSTSIDQSGAEVEGSNGADNDNFTDYQPISAKEEADFRRLMAKSDLEIGKARQFANALNEQLMLLDGANIESIMGSEQHVTNLIGLIDRAVEEATQIENQLDEYDDVLSFVRDSVELIEEKDSLGHIERTNTKRLMQELSDFIYMMDKIHDGHINVLKCANLSDPTSINLCCQAARVLNSFLSKKTELTPMGAYQDRLEQMNKVTADFVDRLYSHTTTLFDNMDSMLEQQNFGEVMLQKHSQRHRALLPFSDLISWLKLARPNVYQNALERYKTSVSELYKKELERFFVELTQKANKLMLETKSLSTNGVTDANTFNGYAILLETAIAECRTVVESEQKFCAKFFHLNAELLANIETQSTGSGDSTGLLNSSGKSVERQHNDQIKAVLGPIFELVPIFIQKFASHCKEQHSLVIISMFVVLTKRIHTYQDTGSYFSVLYGSILVGIKRLFDDQMKVTESSLANVKINKRNRVGILDTIQRFKALVRASDVLFAQSERRNDLDKWHEKLADAVIQGIDAAAESPNSKYPPAVVRFENLHELYSTLSELKIECLDTRRKAVKKQYQENMNLYVREYMGRPLEKIHIFFDQIERAIRQGKKPEEIGYEQQFSRMELKKVISMYPAREVKRGIDNLYKKLEKHLCNESPLLQVVWRDMQDEFLKQLKHYQQLIGQCYPAPRIDLEVSIQDLSKR</sequence>
<keyword evidence="4" id="KW-0175">Coiled coil</keyword>
<keyword evidence="6" id="KW-1185">Reference proteome</keyword>
<evidence type="ECO:0000256" key="2">
    <source>
        <dbReference type="ARBA" id="ARBA00022448"/>
    </source>
</evidence>
<evidence type="ECO:0000256" key="4">
    <source>
        <dbReference type="ARBA" id="ARBA00023054"/>
    </source>
</evidence>
<evidence type="ECO:0000313" key="6">
    <source>
        <dbReference type="Proteomes" id="UP000887574"/>
    </source>
</evidence>
<dbReference type="Gene3D" id="2.30.29.90">
    <property type="match status" value="1"/>
</dbReference>
<dbReference type="PANTHER" id="PTHR16092">
    <property type="entry name" value="SEC3/SYNTAXIN-RELATED"/>
    <property type="match status" value="1"/>
</dbReference>
<dbReference type="GO" id="GO:0005886">
    <property type="term" value="C:plasma membrane"/>
    <property type="evidence" value="ECO:0007669"/>
    <property type="project" value="TreeGrafter"/>
</dbReference>
<protein>
    <submittedName>
        <fullName evidence="7">Exocyst complex component Sec3 PIP2-binding N-terminal domain-containing protein</fullName>
    </submittedName>
</protein>
<dbReference type="GO" id="GO:0006887">
    <property type="term" value="P:exocytosis"/>
    <property type="evidence" value="ECO:0007669"/>
    <property type="project" value="UniProtKB-KW"/>
</dbReference>
<name>A0A915CXN2_9BILA</name>
<dbReference type="GO" id="GO:0000145">
    <property type="term" value="C:exocyst"/>
    <property type="evidence" value="ECO:0007669"/>
    <property type="project" value="InterPro"/>
</dbReference>
<comment type="similarity">
    <text evidence="1">Belongs to the SEC3 family.</text>
</comment>
<evidence type="ECO:0000259" key="5">
    <source>
        <dbReference type="SMART" id="SM01313"/>
    </source>
</evidence>
<proteinExistence type="inferred from homology"/>
<dbReference type="InterPro" id="IPR019160">
    <property type="entry name" value="Sec3_CC"/>
</dbReference>
<dbReference type="InterPro" id="IPR048628">
    <property type="entry name" value="Sec3_C"/>
</dbReference>
<dbReference type="Proteomes" id="UP000887574">
    <property type="component" value="Unplaced"/>
</dbReference>
<dbReference type="Pfam" id="PF09763">
    <property type="entry name" value="Sec3_CC"/>
    <property type="match status" value="1"/>
</dbReference>
<accession>A0A915CXN2</accession>
<evidence type="ECO:0000313" key="7">
    <source>
        <dbReference type="WBParaSite" id="jg13397"/>
    </source>
</evidence>
<dbReference type="InterPro" id="IPR028258">
    <property type="entry name" value="Sec3-PIP2_bind"/>
</dbReference>
<dbReference type="Pfam" id="PF15277">
    <property type="entry name" value="Sec3-PIP2_bind"/>
    <property type="match status" value="1"/>
</dbReference>
<dbReference type="GO" id="GO:0006893">
    <property type="term" value="P:Golgi to plasma membrane transport"/>
    <property type="evidence" value="ECO:0007669"/>
    <property type="project" value="TreeGrafter"/>
</dbReference>
<dbReference type="GO" id="GO:0005546">
    <property type="term" value="F:phosphatidylinositol-4,5-bisphosphate binding"/>
    <property type="evidence" value="ECO:0007669"/>
    <property type="project" value="TreeGrafter"/>
</dbReference>